<sequence length="90" mass="9997">MFSEEELAQLRRFPEINRMELIRHFTLAGADEAFLRKFRTDGGVLGAAVQLCTLPWLGFVPDDVASAPAGAAARLSQVVRHDGCRRGRAW</sequence>
<dbReference type="AlphaFoldDB" id="A0A927MXW2"/>
<name>A0A927MXW2_9ACTN</name>
<protein>
    <recommendedName>
        <fullName evidence="1">DUF4158 domain-containing protein</fullName>
    </recommendedName>
</protein>
<evidence type="ECO:0000313" key="2">
    <source>
        <dbReference type="EMBL" id="MBE1608604.1"/>
    </source>
</evidence>
<keyword evidence="3" id="KW-1185">Reference proteome</keyword>
<dbReference type="Proteomes" id="UP000638648">
    <property type="component" value="Unassembled WGS sequence"/>
</dbReference>
<feature type="domain" description="DUF4158" evidence="1">
    <location>
        <begin position="2"/>
        <end position="80"/>
    </location>
</feature>
<organism evidence="2 3">
    <name type="scientific">Actinopolymorpha pittospori</name>
    <dbReference type="NCBI Taxonomy" id="648752"/>
    <lineage>
        <taxon>Bacteria</taxon>
        <taxon>Bacillati</taxon>
        <taxon>Actinomycetota</taxon>
        <taxon>Actinomycetes</taxon>
        <taxon>Propionibacteriales</taxon>
        <taxon>Actinopolymorphaceae</taxon>
        <taxon>Actinopolymorpha</taxon>
    </lineage>
</organism>
<proteinExistence type="predicted"/>
<gene>
    <name evidence="2" type="ORF">HEB94_005452</name>
</gene>
<accession>A0A927MXW2</accession>
<dbReference type="InterPro" id="IPR025296">
    <property type="entry name" value="DUF4158"/>
</dbReference>
<dbReference type="EMBL" id="JADBEM010000001">
    <property type="protein sequence ID" value="MBE1608604.1"/>
    <property type="molecule type" value="Genomic_DNA"/>
</dbReference>
<evidence type="ECO:0000313" key="3">
    <source>
        <dbReference type="Proteomes" id="UP000638648"/>
    </source>
</evidence>
<reference evidence="2" key="1">
    <citation type="submission" date="2020-10" db="EMBL/GenBank/DDBJ databases">
        <title>Sequencing the genomes of 1000 actinobacteria strains.</title>
        <authorList>
            <person name="Klenk H.-P."/>
        </authorList>
    </citation>
    <scope>NUCLEOTIDE SEQUENCE</scope>
    <source>
        <strain evidence="2">DSM 45354</strain>
    </source>
</reference>
<comment type="caution">
    <text evidence="2">The sequence shown here is derived from an EMBL/GenBank/DDBJ whole genome shotgun (WGS) entry which is preliminary data.</text>
</comment>
<evidence type="ECO:0000259" key="1">
    <source>
        <dbReference type="Pfam" id="PF13700"/>
    </source>
</evidence>
<dbReference type="Pfam" id="PF13700">
    <property type="entry name" value="DUF4158"/>
    <property type="match status" value="1"/>
</dbReference>